<evidence type="ECO:0000256" key="1">
    <source>
        <dbReference type="SAM" id="Phobius"/>
    </source>
</evidence>
<feature type="transmembrane region" description="Helical" evidence="1">
    <location>
        <begin position="408"/>
        <end position="426"/>
    </location>
</feature>
<dbReference type="SUPFAM" id="SSF53448">
    <property type="entry name" value="Nucleotide-diphospho-sugar transferases"/>
    <property type="match status" value="1"/>
</dbReference>
<dbReference type="RefSeq" id="WP_407642443.1">
    <property type="nucleotide sequence ID" value="NZ_FCOM02000010.1"/>
</dbReference>
<organism evidence="3 4">
    <name type="scientific">Caballeronia arvi</name>
    <dbReference type="NCBI Taxonomy" id="1777135"/>
    <lineage>
        <taxon>Bacteria</taxon>
        <taxon>Pseudomonadati</taxon>
        <taxon>Pseudomonadota</taxon>
        <taxon>Betaproteobacteria</taxon>
        <taxon>Burkholderiales</taxon>
        <taxon>Burkholderiaceae</taxon>
        <taxon>Caballeronia</taxon>
    </lineage>
</organism>
<dbReference type="NCBIfam" id="NF012033">
    <property type="entry name" value="PRK15489.1"/>
    <property type="match status" value="1"/>
</dbReference>
<proteinExistence type="predicted"/>
<dbReference type="SUPFAM" id="SSF160246">
    <property type="entry name" value="EspE N-terminal domain-like"/>
    <property type="match status" value="1"/>
</dbReference>
<dbReference type="NCBIfam" id="NF011305">
    <property type="entry name" value="PRK14716.1-3"/>
    <property type="match status" value="1"/>
</dbReference>
<gene>
    <name evidence="3" type="ORF">AWB74_02913</name>
</gene>
<dbReference type="InterPro" id="IPR029044">
    <property type="entry name" value="Nucleotide-diphossugar_trans"/>
</dbReference>
<comment type="caution">
    <text evidence="3">The sequence shown here is derived from an EMBL/GenBank/DDBJ whole genome shotgun (WGS) entry which is preliminary data.</text>
</comment>
<keyword evidence="4" id="KW-1185">Reference proteome</keyword>
<feature type="domain" description="Glycosyltransferase 2-like" evidence="2">
    <location>
        <begin position="170"/>
        <end position="386"/>
    </location>
</feature>
<dbReference type="Gene3D" id="3.90.550.10">
    <property type="entry name" value="Spore Coat Polysaccharide Biosynthesis Protein SpsA, Chain A"/>
    <property type="match status" value="1"/>
</dbReference>
<evidence type="ECO:0000313" key="3">
    <source>
        <dbReference type="EMBL" id="SAL59645.1"/>
    </source>
</evidence>
<evidence type="ECO:0000259" key="2">
    <source>
        <dbReference type="Pfam" id="PF13632"/>
    </source>
</evidence>
<name>A0A158IT18_9BURK</name>
<dbReference type="Proteomes" id="UP000055019">
    <property type="component" value="Unassembled WGS sequence"/>
</dbReference>
<keyword evidence="1" id="KW-0472">Membrane</keyword>
<protein>
    <submittedName>
        <fullName evidence="3">General secretion pathway protein E</fullName>
    </submittedName>
</protein>
<dbReference type="Pfam" id="PF13632">
    <property type="entry name" value="Glyco_trans_2_3"/>
    <property type="match status" value="1"/>
</dbReference>
<reference evidence="3" key="1">
    <citation type="submission" date="2016-01" db="EMBL/GenBank/DDBJ databases">
        <authorList>
            <person name="Peeters C."/>
        </authorList>
    </citation>
    <scope>NUCLEOTIDE SEQUENCE [LARGE SCALE GENOMIC DNA]</scope>
    <source>
        <strain evidence="3">LMG 29317</strain>
    </source>
</reference>
<feature type="transmembrane region" description="Helical" evidence="1">
    <location>
        <begin position="368"/>
        <end position="388"/>
    </location>
</feature>
<keyword evidence="1" id="KW-1133">Transmembrane helix</keyword>
<accession>A0A158IT18</accession>
<dbReference type="EMBL" id="FCOM02000010">
    <property type="protein sequence ID" value="SAL59645.1"/>
    <property type="molecule type" value="Genomic_DNA"/>
</dbReference>
<feature type="transmembrane region" description="Helical" evidence="1">
    <location>
        <begin position="22"/>
        <end position="45"/>
    </location>
</feature>
<dbReference type="AlphaFoldDB" id="A0A158IT18"/>
<dbReference type="InterPro" id="IPR001173">
    <property type="entry name" value="Glyco_trans_2-like"/>
</dbReference>
<sequence length="725" mass="82124">MPEMLRWYGGILLAEYYQGLEYVAATVAAIILLSSLDDLFIDVWYWTRKLWRRVTVERRYAPLTVEQLYARDEQPIAIMVPAWREDDVIAAMIEDLVRVLDYRAYTVFVGTYQNDTATIREVERMRHRYKHLHRVEVPHDGPTCKADCLNWLVQAILHYEYEAGIEFAGIVMHDSEDVLHPVELKFFNYLLPRKDMIQLPVASLERHWFELVAGTYMDEFAEWHGKDLVVRESLAGAVPSAGVGTCFSRRAILALVDETEHQPFNTESLTEDYDIGTRITKLGMQSIFPLFPVEFTTRRKGWFGLGREREIRMTMPLCVREFFPDTFRTAYRQRARWTLGIGLQGWALTGWSGSLANRYLLMRDRKGVVTAFVGMLAYLLAVQFMLFATASYFGVASDFFPSPFIDSGWLQALLAANSVALVLRVTQRIIFTTRLYGWEHGVLSVPRMVIGNVINFMAVARAWRLFIVHVTTGQRLAWDKTMHDFPSNDALRDTRQELGDLLVSWQAIDPERLEEARRTEHAREAPIGRVLVTRGWLDEETLAEAIAFQADLPRGRFDAARLDPASVATPDTLVRLRALPQGVDATGNAVFICASLLDDASLGELREAAGRAVALHIVRESEIAAGLRTLRAAGMTVFTNDAQDDESPALDDAAAARGVPLLGDIMIEMGLVTRGAFEAALRNYRPERHGRIGDYMVAERVITPDALTAAIAEQRRRYLARAGIR</sequence>
<keyword evidence="1" id="KW-0812">Transmembrane</keyword>
<evidence type="ECO:0000313" key="4">
    <source>
        <dbReference type="Proteomes" id="UP000055019"/>
    </source>
</evidence>
<dbReference type="InterPro" id="IPR037257">
    <property type="entry name" value="T2SS_E_N_sf"/>
</dbReference>